<name>A0A1M6T1U9_9BACT</name>
<dbReference type="InterPro" id="IPR003339">
    <property type="entry name" value="ABC/ECF_trnsptr_transmembrane"/>
</dbReference>
<evidence type="ECO:0000256" key="6">
    <source>
        <dbReference type="SAM" id="Phobius"/>
    </source>
</evidence>
<comment type="subcellular location">
    <subcellularLocation>
        <location evidence="1">Membrane</location>
        <topology evidence="1">Multi-pass membrane protein</topology>
    </subcellularLocation>
</comment>
<keyword evidence="2" id="KW-1003">Cell membrane</keyword>
<keyword evidence="4 6" id="KW-1133">Transmembrane helix</keyword>
<dbReference type="OrthoDB" id="8075495at2"/>
<evidence type="ECO:0000313" key="7">
    <source>
        <dbReference type="EMBL" id="SHK50879.1"/>
    </source>
</evidence>
<sequence length="252" mass="27723">MAGVNLFVYTPGATAVHRMDPRFKLAALVVLSLATVQCGPYAALGLFFIAAFAAIAGKIPAFTMIRNAQVFLLFLVGIILVRGAVTPGPAVFNGAIPWFSVNGLEDGLLISWRLFVVLIASAVFTGATRTSGVFSAVRWYFKPIPFMDGARAAMMLTLMMRFIPIILDEADSIKEAQRSRGLENRKNPVYRITRLIPPLMERTFTRAQDLTLALVSRNFGPNPTSRGLHARKTDWLYLLLLFSLCAGLRVLD</sequence>
<dbReference type="PANTHER" id="PTHR34857:SF2">
    <property type="entry name" value="SLL0384 PROTEIN"/>
    <property type="match status" value="1"/>
</dbReference>
<feature type="transmembrane region" description="Helical" evidence="6">
    <location>
        <begin position="110"/>
        <end position="128"/>
    </location>
</feature>
<dbReference type="GO" id="GO:0005886">
    <property type="term" value="C:plasma membrane"/>
    <property type="evidence" value="ECO:0007669"/>
    <property type="project" value="UniProtKB-ARBA"/>
</dbReference>
<dbReference type="CDD" id="cd16914">
    <property type="entry name" value="EcfT"/>
    <property type="match status" value="1"/>
</dbReference>
<dbReference type="InterPro" id="IPR051611">
    <property type="entry name" value="ECF_transporter_component"/>
</dbReference>
<evidence type="ECO:0000256" key="5">
    <source>
        <dbReference type="ARBA" id="ARBA00023136"/>
    </source>
</evidence>
<keyword evidence="3 6" id="KW-0812">Transmembrane</keyword>
<dbReference type="STRING" id="1121393.SAMN02745216_03569"/>
<dbReference type="Proteomes" id="UP000183994">
    <property type="component" value="Unassembled WGS sequence"/>
</dbReference>
<evidence type="ECO:0000256" key="4">
    <source>
        <dbReference type="ARBA" id="ARBA00022989"/>
    </source>
</evidence>
<dbReference type="Pfam" id="PF02361">
    <property type="entry name" value="CbiQ"/>
    <property type="match status" value="1"/>
</dbReference>
<feature type="transmembrane region" description="Helical" evidence="6">
    <location>
        <begin position="68"/>
        <end position="90"/>
    </location>
</feature>
<protein>
    <submittedName>
        <fullName evidence="7">Biotin transport system permease protein</fullName>
    </submittedName>
</protein>
<evidence type="ECO:0000313" key="8">
    <source>
        <dbReference type="Proteomes" id="UP000183994"/>
    </source>
</evidence>
<feature type="transmembrane region" description="Helical" evidence="6">
    <location>
        <begin position="235"/>
        <end position="251"/>
    </location>
</feature>
<dbReference type="PANTHER" id="PTHR34857">
    <property type="entry name" value="SLL0384 PROTEIN"/>
    <property type="match status" value="1"/>
</dbReference>
<organism evidence="7 8">
    <name type="scientific">Desulfatibacillum alkenivorans DSM 16219</name>
    <dbReference type="NCBI Taxonomy" id="1121393"/>
    <lineage>
        <taxon>Bacteria</taxon>
        <taxon>Pseudomonadati</taxon>
        <taxon>Thermodesulfobacteriota</taxon>
        <taxon>Desulfobacteria</taxon>
        <taxon>Desulfobacterales</taxon>
        <taxon>Desulfatibacillaceae</taxon>
        <taxon>Desulfatibacillum</taxon>
    </lineage>
</organism>
<accession>A0A1M6T1U9</accession>
<keyword evidence="5 6" id="KW-0472">Membrane</keyword>
<feature type="transmembrane region" description="Helical" evidence="6">
    <location>
        <begin position="25"/>
        <end position="56"/>
    </location>
</feature>
<proteinExistence type="predicted"/>
<gene>
    <name evidence="7" type="ORF">SAMN02745216_03569</name>
</gene>
<keyword evidence="8" id="KW-1185">Reference proteome</keyword>
<reference evidence="8" key="1">
    <citation type="submission" date="2016-11" db="EMBL/GenBank/DDBJ databases">
        <authorList>
            <person name="Varghese N."/>
            <person name="Submissions S."/>
        </authorList>
    </citation>
    <scope>NUCLEOTIDE SEQUENCE [LARGE SCALE GENOMIC DNA]</scope>
    <source>
        <strain evidence="8">DSM 16219</strain>
    </source>
</reference>
<evidence type="ECO:0000256" key="2">
    <source>
        <dbReference type="ARBA" id="ARBA00022475"/>
    </source>
</evidence>
<dbReference type="AlphaFoldDB" id="A0A1M6T1U9"/>
<dbReference type="RefSeq" id="WP_073477613.1">
    <property type="nucleotide sequence ID" value="NZ_FQZU01000026.1"/>
</dbReference>
<dbReference type="EMBL" id="FQZU01000026">
    <property type="protein sequence ID" value="SHK50879.1"/>
    <property type="molecule type" value="Genomic_DNA"/>
</dbReference>
<evidence type="ECO:0000256" key="3">
    <source>
        <dbReference type="ARBA" id="ARBA00022692"/>
    </source>
</evidence>
<evidence type="ECO:0000256" key="1">
    <source>
        <dbReference type="ARBA" id="ARBA00004141"/>
    </source>
</evidence>